<evidence type="ECO:0000256" key="5">
    <source>
        <dbReference type="ARBA" id="ARBA00023136"/>
    </source>
</evidence>
<organism evidence="10 11">
    <name type="scientific">Peltaster fructicola</name>
    <dbReference type="NCBI Taxonomy" id="286661"/>
    <lineage>
        <taxon>Eukaryota</taxon>
        <taxon>Fungi</taxon>
        <taxon>Dikarya</taxon>
        <taxon>Ascomycota</taxon>
        <taxon>Pezizomycotina</taxon>
        <taxon>Dothideomycetes</taxon>
        <taxon>Dothideomycetes incertae sedis</taxon>
        <taxon>Peltaster</taxon>
    </lineage>
</organism>
<dbReference type="GO" id="GO:0050291">
    <property type="term" value="F:sphingosine N-acyltransferase activity"/>
    <property type="evidence" value="ECO:0007669"/>
    <property type="project" value="InterPro"/>
</dbReference>
<feature type="transmembrane region" description="Helical" evidence="8">
    <location>
        <begin position="292"/>
        <end position="312"/>
    </location>
</feature>
<reference evidence="10 11" key="1">
    <citation type="journal article" date="2016" name="Sci. Rep.">
        <title>Peltaster fructicola genome reveals evolution from an invasive phytopathogen to an ectophytic parasite.</title>
        <authorList>
            <person name="Xu C."/>
            <person name="Chen H."/>
            <person name="Gleason M.L."/>
            <person name="Xu J.R."/>
            <person name="Liu H."/>
            <person name="Zhang R."/>
            <person name="Sun G."/>
        </authorList>
    </citation>
    <scope>NUCLEOTIDE SEQUENCE [LARGE SCALE GENOMIC DNA]</scope>
    <source>
        <strain evidence="10 11">LNHT1506</strain>
    </source>
</reference>
<feature type="compositionally biased region" description="Low complexity" evidence="7">
    <location>
        <begin position="454"/>
        <end position="465"/>
    </location>
</feature>
<dbReference type="Proteomes" id="UP000503462">
    <property type="component" value="Chromosome 4"/>
</dbReference>
<dbReference type="EMBL" id="CP051142">
    <property type="protein sequence ID" value="QIW99903.1"/>
    <property type="molecule type" value="Genomic_DNA"/>
</dbReference>
<comment type="subcellular location">
    <subcellularLocation>
        <location evidence="1">Membrane</location>
        <topology evidence="1">Multi-pass membrane protein</topology>
    </subcellularLocation>
</comment>
<dbReference type="GO" id="GO:0016020">
    <property type="term" value="C:membrane"/>
    <property type="evidence" value="ECO:0007669"/>
    <property type="project" value="UniProtKB-SubCell"/>
</dbReference>
<comment type="similarity">
    <text evidence="2">Belongs to the sphingosine N-acyltransferase family.</text>
</comment>
<evidence type="ECO:0000256" key="3">
    <source>
        <dbReference type="ARBA" id="ARBA00022692"/>
    </source>
</evidence>
<name>A0A6H0XYT0_9PEZI</name>
<dbReference type="AlphaFoldDB" id="A0A6H0XYT0"/>
<evidence type="ECO:0000256" key="7">
    <source>
        <dbReference type="SAM" id="MobiDB-lite"/>
    </source>
</evidence>
<feature type="transmembrane region" description="Helical" evidence="8">
    <location>
        <begin position="375"/>
        <end position="397"/>
    </location>
</feature>
<dbReference type="PROSITE" id="PS50922">
    <property type="entry name" value="TLC"/>
    <property type="match status" value="1"/>
</dbReference>
<dbReference type="Pfam" id="PF03798">
    <property type="entry name" value="TRAM_LAG1_CLN8"/>
    <property type="match status" value="1"/>
</dbReference>
<evidence type="ECO:0000256" key="2">
    <source>
        <dbReference type="ARBA" id="ARBA00009808"/>
    </source>
</evidence>
<evidence type="ECO:0000313" key="10">
    <source>
        <dbReference type="EMBL" id="QIW99903.1"/>
    </source>
</evidence>
<evidence type="ECO:0000256" key="6">
    <source>
        <dbReference type="PROSITE-ProRule" id="PRU00205"/>
    </source>
</evidence>
<keyword evidence="3 6" id="KW-0812">Transmembrane</keyword>
<keyword evidence="4 8" id="KW-1133">Transmembrane helix</keyword>
<keyword evidence="5 6" id="KW-0472">Membrane</keyword>
<feature type="compositionally biased region" description="Basic and acidic residues" evidence="7">
    <location>
        <begin position="498"/>
        <end position="507"/>
    </location>
</feature>
<feature type="domain" description="TLC" evidence="9">
    <location>
        <begin position="168"/>
        <end position="407"/>
    </location>
</feature>
<evidence type="ECO:0000313" key="11">
    <source>
        <dbReference type="Proteomes" id="UP000503462"/>
    </source>
</evidence>
<dbReference type="PANTHER" id="PTHR12560">
    <property type="entry name" value="LONGEVITY ASSURANCE FACTOR 1 LAG1"/>
    <property type="match status" value="1"/>
</dbReference>
<proteinExistence type="inferred from homology"/>
<dbReference type="SMART" id="SM00724">
    <property type="entry name" value="TLC"/>
    <property type="match status" value="1"/>
</dbReference>
<feature type="transmembrane region" description="Helical" evidence="8">
    <location>
        <begin position="163"/>
        <end position="181"/>
    </location>
</feature>
<evidence type="ECO:0000256" key="1">
    <source>
        <dbReference type="ARBA" id="ARBA00004141"/>
    </source>
</evidence>
<sequence length="519" mass="58638">MEHNEAGSGLQDLTSRDADYQSNPLRLHAQHINDISFCASPADTAVSRRKNLSADSKSSLGGMLRHGIVQHQLGISLNLLFLLGMTYAFFPSLRERLTPFFTLQYALRSGLHYQGPQDTWIVLGYIVLFTGMRAACMDYMLIPFARVCGIRKKKAQIRFAEQAYLLLYYTVIWTWGMREFIADTPASSATTLSGWTHDLLMSLWKGFPVLTLSASMKAYYLVQTAFWLQQIIVIHLEERRKDHWQMLAHHFITCGLLISSYSCRMTRVGNAILNLMDVVDLVFPLAKCLRYLGLQTACDIAFGVFVVTWCLARHVSYLTILYSLCVHNSHTIMLYGTYSTIDSHMISTDVNNDILGNMLQTMINPGATTVQWNPVVRWTFIIMLGGLQVITCVWFVMICRVVARVLRGEGADDSRSDGEDEEQEVQTRPVTGKRPSEQKFIEITAEADDLYYSSQRVSSSSNRPSGIRKKSKGISSGLNLGEHKDILNRIGCLSEEQLAREAERRQDSNSPQPGAPRRF</sequence>
<keyword evidence="11" id="KW-1185">Reference proteome</keyword>
<feature type="region of interest" description="Disordered" evidence="7">
    <location>
        <begin position="410"/>
        <end position="439"/>
    </location>
</feature>
<dbReference type="InterPro" id="IPR006634">
    <property type="entry name" value="TLC-dom"/>
</dbReference>
<evidence type="ECO:0000256" key="4">
    <source>
        <dbReference type="ARBA" id="ARBA00022989"/>
    </source>
</evidence>
<evidence type="ECO:0000259" key="9">
    <source>
        <dbReference type="PROSITE" id="PS50922"/>
    </source>
</evidence>
<feature type="transmembrane region" description="Helical" evidence="8">
    <location>
        <begin position="73"/>
        <end position="90"/>
    </location>
</feature>
<dbReference type="InterPro" id="IPR016439">
    <property type="entry name" value="Lag1/Lac1-like"/>
</dbReference>
<feature type="transmembrane region" description="Helical" evidence="8">
    <location>
        <begin position="120"/>
        <end position="142"/>
    </location>
</feature>
<feature type="region of interest" description="Disordered" evidence="7">
    <location>
        <begin position="454"/>
        <end position="479"/>
    </location>
</feature>
<gene>
    <name evidence="10" type="ORF">AMS68_005421</name>
</gene>
<evidence type="ECO:0000256" key="8">
    <source>
        <dbReference type="SAM" id="Phobius"/>
    </source>
</evidence>
<dbReference type="OrthoDB" id="537032at2759"/>
<protein>
    <recommendedName>
        <fullName evidence="9">TLC domain-containing protein</fullName>
    </recommendedName>
</protein>
<feature type="region of interest" description="Disordered" evidence="7">
    <location>
        <begin position="498"/>
        <end position="519"/>
    </location>
</feature>
<dbReference type="GO" id="GO:0046513">
    <property type="term" value="P:ceramide biosynthetic process"/>
    <property type="evidence" value="ECO:0007669"/>
    <property type="project" value="InterPro"/>
</dbReference>
<dbReference type="PANTHER" id="PTHR12560:SF0">
    <property type="entry name" value="LD18904P"/>
    <property type="match status" value="1"/>
</dbReference>
<accession>A0A6H0XYT0</accession>